<evidence type="ECO:0000256" key="1">
    <source>
        <dbReference type="SAM" id="MobiDB-lite"/>
    </source>
</evidence>
<organism evidence="2 3">
    <name type="scientific">Wolfiporia cocos (strain MD-104)</name>
    <name type="common">Brown rot fungus</name>
    <dbReference type="NCBI Taxonomy" id="742152"/>
    <lineage>
        <taxon>Eukaryota</taxon>
        <taxon>Fungi</taxon>
        <taxon>Dikarya</taxon>
        <taxon>Basidiomycota</taxon>
        <taxon>Agaricomycotina</taxon>
        <taxon>Agaricomycetes</taxon>
        <taxon>Polyporales</taxon>
        <taxon>Phaeolaceae</taxon>
        <taxon>Wolfiporia</taxon>
    </lineage>
</organism>
<dbReference type="OrthoDB" id="2756836at2759"/>
<protein>
    <submittedName>
        <fullName evidence="2">Uncharacterized protein</fullName>
    </submittedName>
</protein>
<dbReference type="EMBL" id="KB468124">
    <property type="protein sequence ID" value="PCH42676.1"/>
    <property type="molecule type" value="Genomic_DNA"/>
</dbReference>
<reference evidence="2 3" key="1">
    <citation type="journal article" date="2012" name="Science">
        <title>The Paleozoic origin of enzymatic lignin decomposition reconstructed from 31 fungal genomes.</title>
        <authorList>
            <person name="Floudas D."/>
            <person name="Binder M."/>
            <person name="Riley R."/>
            <person name="Barry K."/>
            <person name="Blanchette R.A."/>
            <person name="Henrissat B."/>
            <person name="Martinez A.T."/>
            <person name="Otillar R."/>
            <person name="Spatafora J.W."/>
            <person name="Yadav J.S."/>
            <person name="Aerts A."/>
            <person name="Benoit I."/>
            <person name="Boyd A."/>
            <person name="Carlson A."/>
            <person name="Copeland A."/>
            <person name="Coutinho P.M."/>
            <person name="de Vries R.P."/>
            <person name="Ferreira P."/>
            <person name="Findley K."/>
            <person name="Foster B."/>
            <person name="Gaskell J."/>
            <person name="Glotzer D."/>
            <person name="Gorecki P."/>
            <person name="Heitman J."/>
            <person name="Hesse C."/>
            <person name="Hori C."/>
            <person name="Igarashi K."/>
            <person name="Jurgens J.A."/>
            <person name="Kallen N."/>
            <person name="Kersten P."/>
            <person name="Kohler A."/>
            <person name="Kuees U."/>
            <person name="Kumar T.K.A."/>
            <person name="Kuo A."/>
            <person name="LaButti K."/>
            <person name="Larrondo L.F."/>
            <person name="Lindquist E."/>
            <person name="Ling A."/>
            <person name="Lombard V."/>
            <person name="Lucas S."/>
            <person name="Lundell T."/>
            <person name="Martin R."/>
            <person name="McLaughlin D.J."/>
            <person name="Morgenstern I."/>
            <person name="Morin E."/>
            <person name="Murat C."/>
            <person name="Nagy L.G."/>
            <person name="Nolan M."/>
            <person name="Ohm R.A."/>
            <person name="Patyshakuliyeva A."/>
            <person name="Rokas A."/>
            <person name="Ruiz-Duenas F.J."/>
            <person name="Sabat G."/>
            <person name="Salamov A."/>
            <person name="Samejima M."/>
            <person name="Schmutz J."/>
            <person name="Slot J.C."/>
            <person name="St John F."/>
            <person name="Stenlid J."/>
            <person name="Sun H."/>
            <person name="Sun S."/>
            <person name="Syed K."/>
            <person name="Tsang A."/>
            <person name="Wiebenga A."/>
            <person name="Young D."/>
            <person name="Pisabarro A."/>
            <person name="Eastwood D.C."/>
            <person name="Martin F."/>
            <person name="Cullen D."/>
            <person name="Grigoriev I.V."/>
            <person name="Hibbett D.S."/>
        </authorList>
    </citation>
    <scope>NUCLEOTIDE SEQUENCE [LARGE SCALE GENOMIC DNA]</scope>
    <source>
        <strain evidence="2 3">MD-104</strain>
    </source>
</reference>
<keyword evidence="3" id="KW-1185">Reference proteome</keyword>
<gene>
    <name evidence="2" type="ORF">WOLCODRAFT_152713</name>
</gene>
<proteinExistence type="predicted"/>
<sequence>MSSQYIFDTLRVPTRADIRVQFAHTTRSASTSHKVLRSPPPKPRSSIHRRPILPKMPSMSLVRSSDVSKSMEEKVPKRKEVKVVDGTLRRMPFGWVPIAEFKPYDYTLLPLDVAQRREDISHRAFRCSPELV</sequence>
<name>A0A2H3JKF5_WOLCO</name>
<dbReference type="OMA" id="REDISHR"/>
<dbReference type="Proteomes" id="UP000218811">
    <property type="component" value="Unassembled WGS sequence"/>
</dbReference>
<evidence type="ECO:0000313" key="2">
    <source>
        <dbReference type="EMBL" id="PCH42676.1"/>
    </source>
</evidence>
<dbReference type="AlphaFoldDB" id="A0A2H3JKF5"/>
<accession>A0A2H3JKF5</accession>
<feature type="region of interest" description="Disordered" evidence="1">
    <location>
        <begin position="28"/>
        <end position="51"/>
    </location>
</feature>
<evidence type="ECO:0000313" key="3">
    <source>
        <dbReference type="Proteomes" id="UP000218811"/>
    </source>
</evidence>